<organism evidence="13 14">
    <name type="scientific">Saccharospirillum salsuginis</name>
    <dbReference type="NCBI Taxonomy" id="418750"/>
    <lineage>
        <taxon>Bacteria</taxon>
        <taxon>Pseudomonadati</taxon>
        <taxon>Pseudomonadota</taxon>
        <taxon>Gammaproteobacteria</taxon>
        <taxon>Oceanospirillales</taxon>
        <taxon>Saccharospirillaceae</taxon>
        <taxon>Saccharospirillum</taxon>
    </lineage>
</organism>
<feature type="transmembrane region" description="Helical" evidence="11">
    <location>
        <begin position="231"/>
        <end position="259"/>
    </location>
</feature>
<evidence type="ECO:0000256" key="3">
    <source>
        <dbReference type="ARBA" id="ARBA00012949"/>
    </source>
</evidence>
<dbReference type="EMBL" id="BMXR01000003">
    <property type="protein sequence ID" value="GGX48295.1"/>
    <property type="molecule type" value="Genomic_DNA"/>
</dbReference>
<keyword evidence="6 11" id="KW-1133">Transmembrane helix</keyword>
<name>A0A918K494_9GAMM</name>
<dbReference type="InterPro" id="IPR013833">
    <property type="entry name" value="Cyt_c_oxidase_su3_a-hlx"/>
</dbReference>
<dbReference type="CDD" id="cd01665">
    <property type="entry name" value="Cyt_c_Oxidase_III"/>
    <property type="match status" value="1"/>
</dbReference>
<dbReference type="PANTHER" id="PTHR11403">
    <property type="entry name" value="CYTOCHROME C OXIDASE SUBUNIT III"/>
    <property type="match status" value="1"/>
</dbReference>
<evidence type="ECO:0000259" key="12">
    <source>
        <dbReference type="PROSITE" id="PS50253"/>
    </source>
</evidence>
<dbReference type="GO" id="GO:0004129">
    <property type="term" value="F:cytochrome-c oxidase activity"/>
    <property type="evidence" value="ECO:0007669"/>
    <property type="project" value="UniProtKB-EC"/>
</dbReference>
<feature type="transmembrane region" description="Helical" evidence="11">
    <location>
        <begin position="194"/>
        <end position="211"/>
    </location>
</feature>
<comment type="subcellular location">
    <subcellularLocation>
        <location evidence="10">Cell membrane</location>
        <topology evidence="10">Multi-pass membrane protein</topology>
    </subcellularLocation>
    <subcellularLocation>
        <location evidence="1">Membrane</location>
        <topology evidence="1">Multi-pass membrane protein</topology>
    </subcellularLocation>
</comment>
<dbReference type="PROSITE" id="PS50253">
    <property type="entry name" value="COX3"/>
    <property type="match status" value="1"/>
</dbReference>
<feature type="transmembrane region" description="Helical" evidence="11">
    <location>
        <begin position="20"/>
        <end position="37"/>
    </location>
</feature>
<dbReference type="Gene3D" id="1.20.120.80">
    <property type="entry name" value="Cytochrome c oxidase, subunit III, four-helix bundle"/>
    <property type="match status" value="1"/>
</dbReference>
<evidence type="ECO:0000256" key="8">
    <source>
        <dbReference type="ARBA" id="ARBA00031400"/>
    </source>
</evidence>
<keyword evidence="7 11" id="KW-0472">Membrane</keyword>
<dbReference type="Pfam" id="PF00510">
    <property type="entry name" value="COX3"/>
    <property type="match status" value="2"/>
</dbReference>
<dbReference type="InterPro" id="IPR000298">
    <property type="entry name" value="Cyt_c_oxidase-like_su3"/>
</dbReference>
<sequence>MSSSANHEHYYVPAQSRLPVWMAFAMFLTVFGLGSMFNDMSAGRESSNAQWFFIAGFGVLAVVLYNWFSQVIRENHAGLNSQQLKQSYVWGMGWFIFSEVMFFAAFFGALFYVRNLVGPWIGGEGAKGVTNYLYPGFEFSWPLMNNPDNELFRAPEAIIHAFGLPLLNTIILVVSSVTLTIAHHALRAENRKQLNIWLGITIVLGLAFLFFQAEEYIEAYSHLGLTLESGIYGSTFFMLTGFHGAHVTIGTFMLIVQFLRSLRGHFKPDDHFGFEASAWYWHFVDVVWLCLFVFVYWI</sequence>
<dbReference type="FunFam" id="1.20.120.80:FF:000003">
    <property type="entry name" value="Cytochrome c oxidase subunit 3"/>
    <property type="match status" value="1"/>
</dbReference>
<protein>
    <recommendedName>
        <fullName evidence="3">cytochrome-c oxidase</fullName>
        <ecNumber evidence="3">7.1.1.9</ecNumber>
    </recommendedName>
    <alternativeName>
        <fullName evidence="8">Cytochrome aa3 subunit 3</fullName>
    </alternativeName>
    <alternativeName>
        <fullName evidence="9">Cytochrome c oxidase polypeptide III</fullName>
    </alternativeName>
</protein>
<keyword evidence="14" id="KW-1185">Reference proteome</keyword>
<dbReference type="PANTHER" id="PTHR11403:SF7">
    <property type="entry name" value="CYTOCHROME C OXIDASE SUBUNIT 3"/>
    <property type="match status" value="1"/>
</dbReference>
<evidence type="ECO:0000256" key="7">
    <source>
        <dbReference type="ARBA" id="ARBA00023136"/>
    </source>
</evidence>
<evidence type="ECO:0000313" key="13">
    <source>
        <dbReference type="EMBL" id="GGX48295.1"/>
    </source>
</evidence>
<evidence type="ECO:0000256" key="4">
    <source>
        <dbReference type="ARBA" id="ARBA00022692"/>
    </source>
</evidence>
<evidence type="ECO:0000313" key="14">
    <source>
        <dbReference type="Proteomes" id="UP000626148"/>
    </source>
</evidence>
<keyword evidence="5" id="KW-1278">Translocase</keyword>
<reference evidence="13" key="1">
    <citation type="journal article" date="2014" name="Int. J. Syst. Evol. Microbiol.">
        <title>Complete genome sequence of Corynebacterium casei LMG S-19264T (=DSM 44701T), isolated from a smear-ripened cheese.</title>
        <authorList>
            <consortium name="US DOE Joint Genome Institute (JGI-PGF)"/>
            <person name="Walter F."/>
            <person name="Albersmeier A."/>
            <person name="Kalinowski J."/>
            <person name="Ruckert C."/>
        </authorList>
    </citation>
    <scope>NUCLEOTIDE SEQUENCE</scope>
    <source>
        <strain evidence="13">KCTC 22169</strain>
    </source>
</reference>
<evidence type="ECO:0000256" key="5">
    <source>
        <dbReference type="ARBA" id="ARBA00022967"/>
    </source>
</evidence>
<evidence type="ECO:0000256" key="9">
    <source>
        <dbReference type="ARBA" id="ARBA00031625"/>
    </source>
</evidence>
<evidence type="ECO:0000256" key="1">
    <source>
        <dbReference type="ARBA" id="ARBA00004141"/>
    </source>
</evidence>
<evidence type="ECO:0000256" key="2">
    <source>
        <dbReference type="ARBA" id="ARBA00010581"/>
    </source>
</evidence>
<proteinExistence type="inferred from homology"/>
<keyword evidence="4 10" id="KW-0812">Transmembrane</keyword>
<comment type="caution">
    <text evidence="13">The sequence shown here is derived from an EMBL/GenBank/DDBJ whole genome shotgun (WGS) entry which is preliminary data.</text>
</comment>
<dbReference type="InterPro" id="IPR033945">
    <property type="entry name" value="Cyt_c_oxase_su3_dom"/>
</dbReference>
<dbReference type="RefSeq" id="WP_189607814.1">
    <property type="nucleotide sequence ID" value="NZ_BMXR01000003.1"/>
</dbReference>
<feature type="transmembrane region" description="Helical" evidence="11">
    <location>
        <begin position="88"/>
        <end position="113"/>
    </location>
</feature>
<dbReference type="Proteomes" id="UP000626148">
    <property type="component" value="Unassembled WGS sequence"/>
</dbReference>
<evidence type="ECO:0000256" key="6">
    <source>
        <dbReference type="ARBA" id="ARBA00022989"/>
    </source>
</evidence>
<accession>A0A918K494</accession>
<evidence type="ECO:0000256" key="11">
    <source>
        <dbReference type="SAM" id="Phobius"/>
    </source>
</evidence>
<reference evidence="13" key="2">
    <citation type="submission" date="2020-09" db="EMBL/GenBank/DDBJ databases">
        <authorList>
            <person name="Sun Q."/>
            <person name="Kim S."/>
        </authorList>
    </citation>
    <scope>NUCLEOTIDE SEQUENCE</scope>
    <source>
        <strain evidence="13">KCTC 22169</strain>
    </source>
</reference>
<feature type="transmembrane region" description="Helical" evidence="11">
    <location>
        <begin position="157"/>
        <end position="182"/>
    </location>
</feature>
<dbReference type="GO" id="GO:0005886">
    <property type="term" value="C:plasma membrane"/>
    <property type="evidence" value="ECO:0007669"/>
    <property type="project" value="UniProtKB-SubCell"/>
</dbReference>
<evidence type="ECO:0000256" key="10">
    <source>
        <dbReference type="RuleBase" id="RU003376"/>
    </source>
</evidence>
<feature type="transmembrane region" description="Helical" evidence="11">
    <location>
        <begin position="279"/>
        <end position="297"/>
    </location>
</feature>
<dbReference type="Gene3D" id="1.10.287.70">
    <property type="match status" value="1"/>
</dbReference>
<dbReference type="InterPro" id="IPR024791">
    <property type="entry name" value="Cyt_c/ubiquinol_Oxase_su3"/>
</dbReference>
<comment type="similarity">
    <text evidence="2 10">Belongs to the cytochrome c oxidase subunit 3 family.</text>
</comment>
<feature type="transmembrane region" description="Helical" evidence="11">
    <location>
        <begin position="49"/>
        <end position="68"/>
    </location>
</feature>
<dbReference type="InterPro" id="IPR035973">
    <property type="entry name" value="Cyt_c_oxidase_su3-like_sf"/>
</dbReference>
<feature type="domain" description="Heme-copper oxidase subunit III family profile" evidence="12">
    <location>
        <begin position="6"/>
        <end position="298"/>
    </location>
</feature>
<dbReference type="EC" id="7.1.1.9" evidence="3"/>
<dbReference type="SUPFAM" id="SSF81452">
    <property type="entry name" value="Cytochrome c oxidase subunit III-like"/>
    <property type="match status" value="1"/>
</dbReference>
<dbReference type="AlphaFoldDB" id="A0A918K494"/>
<gene>
    <name evidence="13" type="primary">coIII</name>
    <name evidence="13" type="ORF">GCM10007392_14020</name>
</gene>
<dbReference type="GO" id="GO:0019646">
    <property type="term" value="P:aerobic electron transport chain"/>
    <property type="evidence" value="ECO:0007669"/>
    <property type="project" value="InterPro"/>
</dbReference>